<feature type="domain" description="DUF7507" evidence="1">
    <location>
        <begin position="660"/>
        <end position="730"/>
    </location>
</feature>
<dbReference type="PANTHER" id="PTHR34819:SF3">
    <property type="entry name" value="CELL SURFACE PROTEIN"/>
    <property type="match status" value="1"/>
</dbReference>
<dbReference type="RefSeq" id="WP_096293032.1">
    <property type="nucleotide sequence ID" value="NZ_LT907782.1"/>
</dbReference>
<reference evidence="2 3" key="1">
    <citation type="submission" date="2017-08" db="EMBL/GenBank/DDBJ databases">
        <authorList>
            <person name="de Groot N.N."/>
        </authorList>
    </citation>
    <scope>NUCLEOTIDE SEQUENCE [LARGE SCALE GENOMIC DNA]</scope>
    <source>
        <strain evidence="2 3">Nm15</strain>
    </source>
</reference>
<dbReference type="Gene3D" id="2.60.40.10">
    <property type="entry name" value="Immunoglobulins"/>
    <property type="match status" value="2"/>
</dbReference>
<protein>
    <recommendedName>
        <fullName evidence="1">DUF7507 domain-containing protein</fullName>
    </recommendedName>
</protein>
<dbReference type="EMBL" id="LT907782">
    <property type="protein sequence ID" value="SNX60455.1"/>
    <property type="molecule type" value="Genomic_DNA"/>
</dbReference>
<dbReference type="Proteomes" id="UP000242498">
    <property type="component" value="Chromosome I"/>
</dbReference>
<feature type="domain" description="DUF7507" evidence="1">
    <location>
        <begin position="1112"/>
        <end position="1185"/>
    </location>
</feature>
<dbReference type="PANTHER" id="PTHR34819">
    <property type="entry name" value="LARGE CYSTEINE-RICH PERIPLASMIC PROTEIN OMCB"/>
    <property type="match status" value="1"/>
</dbReference>
<gene>
    <name evidence="2" type="ORF">SAMN06296273_1921</name>
</gene>
<feature type="domain" description="DUF7507" evidence="1">
    <location>
        <begin position="773"/>
        <end position="846"/>
    </location>
</feature>
<feature type="domain" description="DUF7507" evidence="1">
    <location>
        <begin position="999"/>
        <end position="1069"/>
    </location>
</feature>
<name>A0A285BZF4_9PROT</name>
<dbReference type="InterPro" id="IPR013783">
    <property type="entry name" value="Ig-like_fold"/>
</dbReference>
<dbReference type="InterPro" id="IPR055354">
    <property type="entry name" value="DUF7507"/>
</dbReference>
<evidence type="ECO:0000313" key="3">
    <source>
        <dbReference type="Proteomes" id="UP000242498"/>
    </source>
</evidence>
<feature type="domain" description="DUF7507" evidence="1">
    <location>
        <begin position="1234"/>
        <end position="1315"/>
    </location>
</feature>
<proteinExistence type="predicted"/>
<organism evidence="2 3">
    <name type="scientific">Nitrosomonas ureae</name>
    <dbReference type="NCBI Taxonomy" id="44577"/>
    <lineage>
        <taxon>Bacteria</taxon>
        <taxon>Pseudomonadati</taxon>
        <taxon>Pseudomonadota</taxon>
        <taxon>Betaproteobacteria</taxon>
        <taxon>Nitrosomonadales</taxon>
        <taxon>Nitrosomonadaceae</taxon>
        <taxon>Nitrosomonas</taxon>
    </lineage>
</organism>
<dbReference type="OrthoDB" id="8864455at2"/>
<dbReference type="InterPro" id="IPR051172">
    <property type="entry name" value="Chlamydia_OmcB"/>
</dbReference>
<feature type="domain" description="DUF7507" evidence="1">
    <location>
        <begin position="547"/>
        <end position="617"/>
    </location>
</feature>
<dbReference type="SUPFAM" id="SSF117074">
    <property type="entry name" value="Hypothetical protein PA1324"/>
    <property type="match status" value="1"/>
</dbReference>
<sequence>MAKQIVDLTNLDGAGQIGGTFFNNVEFGAGTGVIDPFVRIQNNGNEQGYNSSAAWLPNASNPQFNETGDYNSQFNKALPLTDIPIVYIYNPATLSFDAYRELRLDINEVSQQGNQYLSLDALQIYQSNSNQLANFTGSPTTTGTFTDVGNITGQGSLRYNMDAGDAGNLVQMNYNLQPGSGVGDISVFIPDSAFNSQQYVYVYSAFGFEPTDVAGNKIWGSSDGFEEWSVGVSGPIAASDLTGSKFFDANGDGDFDAGIDQAWSISNGFTTPVQIYLDQNQDKTLDWTDSNTNNQWDPGEGERWVFTDANGNYVFTDLAAGLGANSTFHVREVVPTTYVQTGPIDGTYATGVTGENATVSDFTINVQLNTAGVTYNLPAFGNKLGGPAAGDLNIEKYVFDPNFTGDEGAGTGWRDADNPTGPLLLNDGNGVEFKFVVSNSGAATATNVELSDSDFDLNDATLAKDGITIPSIAAGQSYTFSLNGTTWQMGQHTNTGKITYLANGQSVEDTDDANYFGASPSIDIEKYVWDGDSWEDADSPTGPFLVSGSEVKFRYEVTNTGNVALTDINVTDDKLGDINATNATLAAGASIVYDDIPGTWAAGQQTNTGTAATTYAGQSVNDTDDANYFGANPSIDIEKYVWDGDSWEDADSPTGPFLVSGSEVKFRYEVTNTGNVALTDINVTDDKLGDINATNATLAAGASIVYDDIPGTWAAGQQTNTGTAATTYAGQSVNDTDDANYFGANPSIDIEKYVWDGDSWEDADSPTGPFLVSGSEVKFRYEVTNTGNVALTDINVTDDKLGDINATNATLAAGASIVYDNIPGTWAAGQQTNTGTAATTYAGQSVNDTDDANYFGANPSIDIEKYVWDGDSWEDADSPTGPFLVSGSEVKFRYEVTNTGNVALTDINVTDDKLGDINATNATLAAGASIVYDDIPGTWAAGQQTNTGTAATTYAGQSVNDTDDANYFGANPSIDIEKYVWDGDSWEDADSPTGPFLVSGSEVKFRYEVTNTGNVALTDINVTDDKLGDINATNATLAAGASIVYDDIPGTWAAGQQTNTGTAATTYAGQSVNDTDDANYFGANPSIDIEKYVWDGDSWEDADSPTGPFLVSGSEVKFRYEVTNTGNVALTDINVTDDKLGDINATNATLAAGASIVYDNIPGTWAAGQQTNTGTAATTYAGQSVNDTDDANYFGANPSIDVEKYVSVDNGVTWHDADSPTGPTLVSTSGINPQFKFVVVNTGNVALSNVTLTDDKFNIDTTDKTINVGSLAVGDGLEGGTDTYEFIYTGASWAPGQHVNEATANGEYSGTPVSDSDLAHYFGTMPAMVTNSSLCDFGENFNLIFTPDFKNGAGNFKLSDSNPGQYYYNMFDHGTAGETRSYSFEIPEQFVAQGAVPIHIYDQTDLVTHDGQVCIEPIREVDNYKLSEVAITDKDGDGINEYTFDATFTDTGFLYLNMHLDFGLEKQTGWIKGEGGNIADGEDALDNPNLAGTQPNILEKTEFNFSALINGSQVTGSADSIFNDNIFKNIKGLGGLFQADDSSTSDLDEIALAGQHLIIKSKGSVVGDAYTDADGWYFSQFMATGKQAAYDVYWDRNNNNKVDAGEAFKSTQMGGAAGKWAEVDFTAVDVVGYNPPADVLINSYTTLL</sequence>
<accession>A0A285BZF4</accession>
<evidence type="ECO:0000259" key="1">
    <source>
        <dbReference type="Pfam" id="PF24346"/>
    </source>
</evidence>
<feature type="domain" description="DUF7507" evidence="1">
    <location>
        <begin position="886"/>
        <end position="956"/>
    </location>
</feature>
<evidence type="ECO:0000313" key="2">
    <source>
        <dbReference type="EMBL" id="SNX60455.1"/>
    </source>
</evidence>
<dbReference type="Pfam" id="PF24346">
    <property type="entry name" value="DUF7507"/>
    <property type="match status" value="7"/>
</dbReference>